<evidence type="ECO:0000313" key="1">
    <source>
        <dbReference type="EMBL" id="MBP0480952.1"/>
    </source>
</evidence>
<reference evidence="1" key="1">
    <citation type="submission" date="2021-03" db="EMBL/GenBank/DDBJ databases">
        <title>Sagittula salina sp. nov. strain M10.9X isolated from the marine waste.</title>
        <authorList>
            <person name="Satari L."/>
            <person name="Molina-Menor E."/>
            <person name="Vidal-Verdu A."/>
            <person name="Pascual J."/>
            <person name="Pereto J."/>
            <person name="Porcar M."/>
        </authorList>
    </citation>
    <scope>NUCLEOTIDE SEQUENCE</scope>
    <source>
        <strain evidence="1">M10.9X</strain>
    </source>
</reference>
<keyword evidence="2" id="KW-1185">Reference proteome</keyword>
<sequence length="92" mass="10212">MAKLWTDAEYAITNHLYEEALTRRAQGLPVSRADLVGACKRKTGRSEDASCLMHFGNMSAARAALGLQTLPELPPLANYPKKLMRFLESLHP</sequence>
<dbReference type="EMBL" id="JAGISH010000001">
    <property type="protein sequence ID" value="MBP0480952.1"/>
    <property type="molecule type" value="Genomic_DNA"/>
</dbReference>
<proteinExistence type="predicted"/>
<gene>
    <name evidence="1" type="ORF">J5474_00400</name>
</gene>
<dbReference type="AlphaFoldDB" id="A0A940MLL1"/>
<comment type="caution">
    <text evidence="1">The sequence shown here is derived from an EMBL/GenBank/DDBJ whole genome shotgun (WGS) entry which is preliminary data.</text>
</comment>
<dbReference type="Proteomes" id="UP000675940">
    <property type="component" value="Unassembled WGS sequence"/>
</dbReference>
<name>A0A940MLL1_9RHOB</name>
<protein>
    <submittedName>
        <fullName evidence="1">Uncharacterized protein</fullName>
    </submittedName>
</protein>
<organism evidence="1 2">
    <name type="scientific">Sagittula salina</name>
    <dbReference type="NCBI Taxonomy" id="2820268"/>
    <lineage>
        <taxon>Bacteria</taxon>
        <taxon>Pseudomonadati</taxon>
        <taxon>Pseudomonadota</taxon>
        <taxon>Alphaproteobacteria</taxon>
        <taxon>Rhodobacterales</taxon>
        <taxon>Roseobacteraceae</taxon>
        <taxon>Sagittula</taxon>
    </lineage>
</organism>
<evidence type="ECO:0000313" key="2">
    <source>
        <dbReference type="Proteomes" id="UP000675940"/>
    </source>
</evidence>
<accession>A0A940MLL1</accession>
<dbReference type="RefSeq" id="WP_209358371.1">
    <property type="nucleotide sequence ID" value="NZ_JAGISH010000001.1"/>
</dbReference>